<protein>
    <submittedName>
        <fullName evidence="3">Uncharacterized protein</fullName>
    </submittedName>
</protein>
<feature type="region of interest" description="Disordered" evidence="1">
    <location>
        <begin position="1"/>
        <end position="89"/>
    </location>
</feature>
<sequence length="89" mass="8847">MNDVRSAQGAGRARRAGRAGRRAAVNTERCAAPRAEPCGETPPSERAEPPSAARSPASGAAPPSAASRVATAGGTGRALSPRGAAVRED</sequence>
<feature type="compositionally biased region" description="Basic residues" evidence="1">
    <location>
        <begin position="12"/>
        <end position="21"/>
    </location>
</feature>
<dbReference type="AlphaFoldDB" id="A0A5E4CCI3"/>
<evidence type="ECO:0000313" key="2">
    <source>
        <dbReference type="EMBL" id="KAF7464040.1"/>
    </source>
</evidence>
<accession>A0A5E4CCI3</accession>
<gene>
    <name evidence="2" type="ORF">GHT09_008056</name>
    <name evidence="3" type="ORF">MONAX_5E041791</name>
</gene>
<dbReference type="Proteomes" id="UP000335636">
    <property type="component" value="Unassembled WGS sequence"/>
</dbReference>
<organism evidence="3 4">
    <name type="scientific">Marmota monax</name>
    <name type="common">Woodchuck</name>
    <dbReference type="NCBI Taxonomy" id="9995"/>
    <lineage>
        <taxon>Eukaryota</taxon>
        <taxon>Metazoa</taxon>
        <taxon>Chordata</taxon>
        <taxon>Craniata</taxon>
        <taxon>Vertebrata</taxon>
        <taxon>Euteleostomi</taxon>
        <taxon>Mammalia</taxon>
        <taxon>Eutheria</taxon>
        <taxon>Euarchontoglires</taxon>
        <taxon>Glires</taxon>
        <taxon>Rodentia</taxon>
        <taxon>Sciuromorpha</taxon>
        <taxon>Sciuridae</taxon>
        <taxon>Xerinae</taxon>
        <taxon>Marmotini</taxon>
        <taxon>Marmota</taxon>
    </lineage>
</organism>
<reference evidence="2" key="2">
    <citation type="submission" date="2020-08" db="EMBL/GenBank/DDBJ databases">
        <authorList>
            <person name="Shumante A."/>
            <person name="Zimin A.V."/>
            <person name="Puiu D."/>
            <person name="Salzberg S.L."/>
        </authorList>
    </citation>
    <scope>NUCLEOTIDE SEQUENCE</scope>
    <source>
        <strain evidence="2">WC2-LM</strain>
        <tissue evidence="2">Liver</tissue>
    </source>
</reference>
<keyword evidence="4" id="KW-1185">Reference proteome</keyword>
<name>A0A5E4CCI3_MARMO</name>
<evidence type="ECO:0000313" key="3">
    <source>
        <dbReference type="EMBL" id="VTJ79060.1"/>
    </source>
</evidence>
<evidence type="ECO:0000256" key="1">
    <source>
        <dbReference type="SAM" id="MobiDB-lite"/>
    </source>
</evidence>
<proteinExistence type="predicted"/>
<dbReference type="EMBL" id="WJEC01008089">
    <property type="protein sequence ID" value="KAF7464040.1"/>
    <property type="molecule type" value="Genomic_DNA"/>
</dbReference>
<evidence type="ECO:0000313" key="4">
    <source>
        <dbReference type="Proteomes" id="UP000335636"/>
    </source>
</evidence>
<dbReference type="Proteomes" id="UP000662637">
    <property type="component" value="Unassembled WGS sequence"/>
</dbReference>
<reference evidence="3 4" key="1">
    <citation type="submission" date="2019-04" db="EMBL/GenBank/DDBJ databases">
        <authorList>
            <person name="Alioto T."/>
            <person name="Alioto T."/>
        </authorList>
    </citation>
    <scope>NUCLEOTIDE SEQUENCE [LARGE SCALE GENOMIC DNA]</scope>
</reference>
<dbReference type="EMBL" id="CABDUW010001147">
    <property type="protein sequence ID" value="VTJ79060.1"/>
    <property type="molecule type" value="Genomic_DNA"/>
</dbReference>
<feature type="compositionally biased region" description="Low complexity" evidence="1">
    <location>
        <begin position="49"/>
        <end position="68"/>
    </location>
</feature>